<feature type="region of interest" description="Disordered" evidence="3">
    <location>
        <begin position="254"/>
        <end position="273"/>
    </location>
</feature>
<evidence type="ECO:0000256" key="1">
    <source>
        <dbReference type="ARBA" id="ARBA00022729"/>
    </source>
</evidence>
<dbReference type="InterPro" id="IPR013783">
    <property type="entry name" value="Ig-like_fold"/>
</dbReference>
<organism evidence="6 7">
    <name type="scientific">Polarella glacialis</name>
    <name type="common">Dinoflagellate</name>
    <dbReference type="NCBI Taxonomy" id="89957"/>
    <lineage>
        <taxon>Eukaryota</taxon>
        <taxon>Sar</taxon>
        <taxon>Alveolata</taxon>
        <taxon>Dinophyceae</taxon>
        <taxon>Suessiales</taxon>
        <taxon>Suessiaceae</taxon>
        <taxon>Polarella</taxon>
    </lineage>
</organism>
<gene>
    <name evidence="6" type="ORF">PGLA2088_LOCUS33642</name>
</gene>
<dbReference type="Gene3D" id="2.20.130.20">
    <property type="match status" value="1"/>
</dbReference>
<comment type="caution">
    <text evidence="6">The sequence shown here is derived from an EMBL/GenBank/DDBJ whole genome shotgun (WGS) entry which is preliminary data.</text>
</comment>
<keyword evidence="1 4" id="KW-0732">Signal</keyword>
<evidence type="ECO:0000256" key="2">
    <source>
        <dbReference type="ARBA" id="ARBA00022966"/>
    </source>
</evidence>
<dbReference type="PANTHER" id="PTHR11412:SF136">
    <property type="entry name" value="CD109 ANTIGEN"/>
    <property type="match status" value="1"/>
</dbReference>
<proteinExistence type="predicted"/>
<evidence type="ECO:0000259" key="5">
    <source>
        <dbReference type="SMART" id="SM01360"/>
    </source>
</evidence>
<dbReference type="SMART" id="SM01360">
    <property type="entry name" value="A2M"/>
    <property type="match status" value="1"/>
</dbReference>
<accession>A0A813KF17</accession>
<dbReference type="GO" id="GO:0004866">
    <property type="term" value="F:endopeptidase inhibitor activity"/>
    <property type="evidence" value="ECO:0007669"/>
    <property type="project" value="InterPro"/>
</dbReference>
<dbReference type="PANTHER" id="PTHR11412">
    <property type="entry name" value="MACROGLOBULIN / COMPLEMENT"/>
    <property type="match status" value="1"/>
</dbReference>
<dbReference type="Gene3D" id="2.60.40.1940">
    <property type="match status" value="1"/>
</dbReference>
<reference evidence="6" key="1">
    <citation type="submission" date="2021-02" db="EMBL/GenBank/DDBJ databases">
        <authorList>
            <person name="Dougan E. K."/>
            <person name="Rhodes N."/>
            <person name="Thang M."/>
            <person name="Chan C."/>
        </authorList>
    </citation>
    <scope>NUCLEOTIDE SEQUENCE</scope>
</reference>
<feature type="domain" description="Alpha-2-macroglobulin" evidence="5">
    <location>
        <begin position="816"/>
        <end position="913"/>
    </location>
</feature>
<dbReference type="InterPro" id="IPR050473">
    <property type="entry name" value="A2M/Complement_sys"/>
</dbReference>
<dbReference type="InterPro" id="IPR002890">
    <property type="entry name" value="MG2"/>
</dbReference>
<protein>
    <recommendedName>
        <fullName evidence="5">Alpha-2-macroglobulin domain-containing protein</fullName>
    </recommendedName>
</protein>
<evidence type="ECO:0000256" key="3">
    <source>
        <dbReference type="SAM" id="MobiDB-lite"/>
    </source>
</evidence>
<feature type="signal peptide" evidence="4">
    <location>
        <begin position="1"/>
        <end position="26"/>
    </location>
</feature>
<name>A0A813KF17_POLGL</name>
<feature type="chain" id="PRO_5032405495" description="Alpha-2-macroglobulin domain-containing protein" evidence="4">
    <location>
        <begin position="27"/>
        <end position="986"/>
    </location>
</feature>
<evidence type="ECO:0000313" key="6">
    <source>
        <dbReference type="EMBL" id="CAE8705348.1"/>
    </source>
</evidence>
<dbReference type="Gene3D" id="2.60.40.10">
    <property type="entry name" value="Immunoglobulins"/>
    <property type="match status" value="1"/>
</dbReference>
<keyword evidence="2" id="KW-0882">Thioester bond</keyword>
<dbReference type="EMBL" id="CAJNNW010030958">
    <property type="protein sequence ID" value="CAE8705348.1"/>
    <property type="molecule type" value="Genomic_DNA"/>
</dbReference>
<feature type="non-terminal residue" evidence="6">
    <location>
        <position position="986"/>
    </location>
</feature>
<dbReference type="Gene3D" id="2.60.40.1930">
    <property type="match status" value="1"/>
</dbReference>
<dbReference type="AlphaFoldDB" id="A0A813KF17"/>
<dbReference type="Proteomes" id="UP000626109">
    <property type="component" value="Unassembled WGS sequence"/>
</dbReference>
<evidence type="ECO:0000313" key="7">
    <source>
        <dbReference type="Proteomes" id="UP000626109"/>
    </source>
</evidence>
<evidence type="ECO:0000256" key="4">
    <source>
        <dbReference type="SAM" id="SignalP"/>
    </source>
</evidence>
<dbReference type="InterPro" id="IPR001599">
    <property type="entry name" value="Macroglobln_a2"/>
</dbReference>
<dbReference type="Pfam" id="PF00207">
    <property type="entry name" value="A2M"/>
    <property type="match status" value="1"/>
</dbReference>
<sequence length="986" mass="101831">MLAAGRGGRLLLSLAAFLVLPRACLGATWAPPLIICPASLAAGQSYFCFFSATGQGQAPARLFLVPSSGGNEIASAVPDAQNPSLYSLAVPSGTAAGQYMVTAPSTGGSSVVLMADVEVEAESALVLLEADRAFYKPGQKAHFRALVLSPGQLRPQGSRNVTFEVVSPEGFKLMSVVGTTDSAGVASFKFPIADEPLLGAHTARVVLPGAGQGAGAQQEATFTVEEYVLPRFEVNLTVHQTYLMTNGGYSSRSAVSSSKIGAPSPSGSSPSGSVMTTLTGEISADFTFGEKVVGSVVLSVWAPLMSWEQSSESTDGSVQHRSVASQGNLELTLDGPVKFEIPVPSSSLQSLSGHALVVEASVTYAVTGERQSSSTSIPVQYQGSELQVDMKLADGLEVFRPGLPSFVRVELAKPDGKAPSSDELSEAVELRLVVQGSAVDYRSVDPDVYVLSPASFVGGALTVEVATKVEDASCCDTSAPRLTYDAYKKALGCCITALNMRVVKQAAGVSYPSQLSAASGKSGAICASRAYSPQGEYLSVEPPTQTAPLSGSWTALLRSTLEFASSKVSSTVEYMIIQGGAVAGSGSVVLPAGSAKAGYWEAQLPVTMPATLSGDLRLVVIVRPTADSPALTASAEFSRGNSVLLKEVKPGASLSVQIQAGPDSCPHVHHFARQSAILSALGKAGQSAAAPPVAPKPWLECGTYGNDVMVAAELPAGIQVVQPLTSSSSPVEVDDSPYGEELHPKCPRPIFSSTVCWGRGGGMMEGGMVAMAAAAPEAAGAAKSASAEDAAADTSSEAAAGSSSSTVAVRKFFPETWLWTDLALLPGTGANAGTAVASLPVTAPDTITTWSLEAFATSSEGISAVRAELPLRVFKPFFVEVKLPYASVRGEDLELVFAVFNYVAGSGSLKATLDIELPPEIEVVDGSVSAVQLLVDESSATRSSLRIRPKSLGPWRIRATARATSSGAQLTDAVERPLLVRAEGFA</sequence>
<dbReference type="Pfam" id="PF01835">
    <property type="entry name" value="MG2"/>
    <property type="match status" value="1"/>
</dbReference>